<reference evidence="1 2" key="1">
    <citation type="submission" date="2018-12" db="EMBL/GenBank/DDBJ databases">
        <title>The complete genome of the methanogenic archaea of the candidate phylum Verstraetearchaeota, obtained from the metagenome of underground thermal water.</title>
        <authorList>
            <person name="Kadnikov V.V."/>
            <person name="Mardanov A.V."/>
            <person name="Beletsky A.V."/>
            <person name="Karnachuk O.V."/>
            <person name="Ravin N.V."/>
        </authorList>
    </citation>
    <scope>NUCLEOTIDE SEQUENCE [LARGE SCALE GENOMIC DNA]</scope>
    <source>
        <strain evidence="1">Ch88</strain>
    </source>
</reference>
<proteinExistence type="predicted"/>
<comment type="caution">
    <text evidence="1">The sequence shown here is derived from an EMBL/GenBank/DDBJ whole genome shotgun (WGS) entry which is preliminary data.</text>
</comment>
<sequence length="157" mass="17115">MASGGGRASSDPFSDIAGQIIEKLGEIGTVVDYEELERWAESEGIGKYTLRMVLCDLVEKGEAVAPEGFCDDGCGIEPPKPKKIGVRKADPKDVERVKAYLTEYWSVGLLRLFDDMARAGVKDVNEALKEVIRLGHAELSRIGVVNAYPLRAAFKKG</sequence>
<dbReference type="EMBL" id="RXGA01000001">
    <property type="protein sequence ID" value="RWX74316.1"/>
    <property type="molecule type" value="Genomic_DNA"/>
</dbReference>
<name>A0A444L9N9_METS7</name>
<gene>
    <name evidence="1" type="ORF">Metus_0341</name>
</gene>
<protein>
    <submittedName>
        <fullName evidence="1">Uncharacterized protein</fullName>
    </submittedName>
</protein>
<evidence type="ECO:0000313" key="1">
    <source>
        <dbReference type="EMBL" id="RWX74316.1"/>
    </source>
</evidence>
<organism evidence="1 2">
    <name type="scientific">Methanosuratincola subterraneus</name>
    <dbReference type="NCBI Taxonomy" id="2593994"/>
    <lineage>
        <taxon>Archaea</taxon>
        <taxon>Thermoproteota</taxon>
        <taxon>Methanosuratincolia</taxon>
        <taxon>Candidatus Methanomethylicales</taxon>
        <taxon>Candidatus Methanomethylicaceae</taxon>
        <taxon>Candidatus Methanosuratincola (ex Vanwonterghem et al. 2016)</taxon>
    </lineage>
</organism>
<dbReference type="AlphaFoldDB" id="A0A444L9N9"/>
<evidence type="ECO:0000313" key="2">
    <source>
        <dbReference type="Proteomes" id="UP000288215"/>
    </source>
</evidence>
<dbReference type="Proteomes" id="UP000288215">
    <property type="component" value="Unassembled WGS sequence"/>
</dbReference>
<accession>A0A444L9N9</accession>